<comment type="caution">
    <text evidence="1">The sequence shown here is derived from an EMBL/GenBank/DDBJ whole genome shotgun (WGS) entry which is preliminary data.</text>
</comment>
<organism evidence="1 2">
    <name type="scientific">Phlebia brevispora</name>
    <dbReference type="NCBI Taxonomy" id="194682"/>
    <lineage>
        <taxon>Eukaryota</taxon>
        <taxon>Fungi</taxon>
        <taxon>Dikarya</taxon>
        <taxon>Basidiomycota</taxon>
        <taxon>Agaricomycotina</taxon>
        <taxon>Agaricomycetes</taxon>
        <taxon>Polyporales</taxon>
        <taxon>Meruliaceae</taxon>
        <taxon>Phlebia</taxon>
    </lineage>
</organism>
<accession>A0ACC1T9W2</accession>
<proteinExistence type="predicted"/>
<name>A0ACC1T9W2_9APHY</name>
<evidence type="ECO:0000313" key="2">
    <source>
        <dbReference type="Proteomes" id="UP001148662"/>
    </source>
</evidence>
<dbReference type="EMBL" id="JANHOG010000250">
    <property type="protein sequence ID" value="KAJ3556334.1"/>
    <property type="molecule type" value="Genomic_DNA"/>
</dbReference>
<evidence type="ECO:0000313" key="1">
    <source>
        <dbReference type="EMBL" id="KAJ3556334.1"/>
    </source>
</evidence>
<protein>
    <submittedName>
        <fullName evidence="1">Uncharacterized protein</fullName>
    </submittedName>
</protein>
<gene>
    <name evidence="1" type="ORF">NM688_g2085</name>
</gene>
<keyword evidence="2" id="KW-1185">Reference proteome</keyword>
<dbReference type="Proteomes" id="UP001148662">
    <property type="component" value="Unassembled WGS sequence"/>
</dbReference>
<reference evidence="1" key="1">
    <citation type="submission" date="2022-07" db="EMBL/GenBank/DDBJ databases">
        <title>Genome Sequence of Phlebia brevispora.</title>
        <authorList>
            <person name="Buettner E."/>
        </authorList>
    </citation>
    <scope>NUCLEOTIDE SEQUENCE</scope>
    <source>
        <strain evidence="1">MPL23</strain>
    </source>
</reference>
<sequence>MAATITKDGVIDYPIADGMDLVNVWNYTPNANGPKIVAKTGYLDISRGPSSAANQWTMFSIAHNVSITGGCAIQFEVKYDLISPPTEVKLTLAGGIILRYGGTTLDWVWWNQNGFHEIARSTIRVGDGAYHQITLCLYTAGIAIFENGNYLGKWDTSVAAEVTPRFDWQILANNASLSAQLRNILVIPSTFAPGVGTPWDIAFSDTSIPPADIWQVDKQKGDPIPISFSSDGFMRAATQSLSIPNSWVFPKVTVPMAPFGLAMFRMRVNASGGSETKVTLMGNNILRITNNGQSLEWDKYTDHFIKLSDTSIRVGGDWTVVTLVYSQTSMSLLENGVYRYTQTYTDSGKPWDATFYVQHLDANTAVSVDLSNVRCVPLGKTAEMLIRDLQPTLLAYYPLKTDVAEAICTVPALDLAPYAGYTPTFVKGIFGNAADFSGQGGALKLPLYPYGRSFPSYTLALWVKVDTFPVQKAGIVGPLCVRSDGRIDFTFVYSDILSYKQTTFTSMKAIPRGQWVSIIATYTYEESRFAMFIDGALDSIVYTTQDNSSQAAVLPMYGYIGACNDTNGKLVVLDGQIGDVMFFRQHIHNVIALALANKPVTAQGDQEKAVFIPLLIPFFLILAYGAISTAVIASTLKETKPDTPSLDDVVNRIVLKVGRPAAPGLQVKRSDIGIDDDYPITLDVGGEGPLNVSGLVTGFEGAININEMEDVSVGVTAKIPYLVMVQKWATNPGYPFAENFADKIVMMGCPLTPKNADEMVRVVKPTGTIDVWIDDSYLPTLQDMARRLKSYVRTPKDLDRFSHNGQSWFTRRQIVANKYGKDEL</sequence>